<dbReference type="InterPro" id="IPR038732">
    <property type="entry name" value="HpyO/CreE_NAD-binding"/>
</dbReference>
<dbReference type="PANTHER" id="PTHR40254">
    <property type="entry name" value="BLR0577 PROTEIN"/>
    <property type="match status" value="1"/>
</dbReference>
<dbReference type="PANTHER" id="PTHR40254:SF1">
    <property type="entry name" value="BLR0577 PROTEIN"/>
    <property type="match status" value="1"/>
</dbReference>
<evidence type="ECO:0000313" key="2">
    <source>
        <dbReference type="EMBL" id="RMB63573.1"/>
    </source>
</evidence>
<proteinExistence type="predicted"/>
<dbReference type="Pfam" id="PF13454">
    <property type="entry name" value="NAD_binding_9"/>
    <property type="match status" value="1"/>
</dbReference>
<dbReference type="RefSeq" id="WP_121927346.1">
    <property type="nucleotide sequence ID" value="NZ_REGC01000002.1"/>
</dbReference>
<dbReference type="Proteomes" id="UP000270649">
    <property type="component" value="Unassembled WGS sequence"/>
</dbReference>
<dbReference type="EMBL" id="REGC01000002">
    <property type="protein sequence ID" value="RMB63573.1"/>
    <property type="molecule type" value="Genomic_DNA"/>
</dbReference>
<name>A0A3M0GPF3_9CORY</name>
<gene>
    <name evidence="2" type="ORF">D9543_01780</name>
</gene>
<sequence length="659" mass="72228">MTDNTPSIALIGLGPRGISVLERLVAQLNTVSHPPEKLTVHLIDDAQHGGGKIWDINQPKYLCMNTFAHGMTLFSEPDSTVAAPVVEGPTIYEWIRLMLGDANVPPGTRDYAANHPLDPHVLEEFGRAELEKLRPESYLPRALYGHYILWVFRSVLQDLPEWVEAKQHHARVVDIHARDGMDILQLNNGTTVEAGSTLAVTGWQNQGYTENERWILSTLEDNPSLRWIRADNPIDQGIDSIKDNEKVLVRGLGMGFFDILILSTVGRGGKFVEDSSKPWGLRYEATGTEPTFAAASRRGYPFLPQSDEGSLPPAAEIPRLKKVVAELSHRTGARSINYDTEVWPAVARDAYQAYIDTLARVEPESLRASREEIIAALDATPVDAGVAYNGLAQLDEVIARYTTKDFSLLRWMHLLTEDFSSQQELTQHIVQSLCEDLAEAQKGPDSPVRAALWSVGFSRKPTQVLGAEGRYTLESRHHMFDKAISLGQTTCSGPPPFRTQQLLALVDADIVSFVGGNPVLGTNADAGEWTISSSASGGKRIPGTTLLDAWVHKPDIRRTPHDSFMRSLVESGRVRAFTETASDGIEVPTGSPAEDPDTRQVHNADGTVDKRLHLVGIPAHAEYPDTTLAPPIPGTDSWFIQEADKAAVHAAQVALAGQA</sequence>
<dbReference type="InterPro" id="IPR052189">
    <property type="entry name" value="L-asp_N-monooxygenase_NS-form"/>
</dbReference>
<organism evidence="2 3">
    <name type="scientific">Corynebacterium macginleyi</name>
    <dbReference type="NCBI Taxonomy" id="38290"/>
    <lineage>
        <taxon>Bacteria</taxon>
        <taxon>Bacillati</taxon>
        <taxon>Actinomycetota</taxon>
        <taxon>Actinomycetes</taxon>
        <taxon>Mycobacteriales</taxon>
        <taxon>Corynebacteriaceae</taxon>
        <taxon>Corynebacterium</taxon>
    </lineage>
</organism>
<evidence type="ECO:0000313" key="3">
    <source>
        <dbReference type="Proteomes" id="UP000270649"/>
    </source>
</evidence>
<protein>
    <recommendedName>
        <fullName evidence="1">FAD-dependent urate hydroxylase HpyO/Asp monooxygenase CreE-like FAD/NAD(P)-binding domain-containing protein</fullName>
    </recommendedName>
</protein>
<comment type="caution">
    <text evidence="2">The sequence shown here is derived from an EMBL/GenBank/DDBJ whole genome shotgun (WGS) entry which is preliminary data.</text>
</comment>
<evidence type="ECO:0000259" key="1">
    <source>
        <dbReference type="Pfam" id="PF13454"/>
    </source>
</evidence>
<accession>A0A3M0GPF3</accession>
<dbReference type="AlphaFoldDB" id="A0A3M0GPF3"/>
<feature type="domain" description="FAD-dependent urate hydroxylase HpyO/Asp monooxygenase CreE-like FAD/NAD(P)-binding" evidence="1">
    <location>
        <begin position="9"/>
        <end position="196"/>
    </location>
</feature>
<reference evidence="2 3" key="1">
    <citation type="submission" date="2018-10" db="EMBL/GenBank/DDBJ databases">
        <title>Corynebacterium macginleyi genome sequencing and assembly of the type strain and two clinical samples.</title>
        <authorList>
            <person name="Bernier A.-M."/>
            <person name="Bernard K."/>
        </authorList>
    </citation>
    <scope>NUCLEOTIDE SEQUENCE [LARGE SCALE GENOMIC DNA]</scope>
    <source>
        <strain evidence="2 3">NML 120205</strain>
    </source>
</reference>